<evidence type="ECO:0000256" key="5">
    <source>
        <dbReference type="ARBA" id="ARBA00022777"/>
    </source>
</evidence>
<evidence type="ECO:0000256" key="2">
    <source>
        <dbReference type="ARBA" id="ARBA00022527"/>
    </source>
</evidence>
<comment type="caution">
    <text evidence="11">The sequence shown here is derived from an EMBL/GenBank/DDBJ whole genome shotgun (WGS) entry which is preliminary data.</text>
</comment>
<dbReference type="InterPro" id="IPR000719">
    <property type="entry name" value="Prot_kinase_dom"/>
</dbReference>
<comment type="catalytic activity">
    <reaction evidence="8">
        <text>L-seryl-[protein] + ATP = O-phospho-L-seryl-[protein] + ADP + H(+)</text>
        <dbReference type="Rhea" id="RHEA:17989"/>
        <dbReference type="Rhea" id="RHEA-COMP:9863"/>
        <dbReference type="Rhea" id="RHEA-COMP:11604"/>
        <dbReference type="ChEBI" id="CHEBI:15378"/>
        <dbReference type="ChEBI" id="CHEBI:29999"/>
        <dbReference type="ChEBI" id="CHEBI:30616"/>
        <dbReference type="ChEBI" id="CHEBI:83421"/>
        <dbReference type="ChEBI" id="CHEBI:456216"/>
        <dbReference type="EC" id="2.7.11.1"/>
    </reaction>
</comment>
<feature type="domain" description="Protein kinase" evidence="10">
    <location>
        <begin position="25"/>
        <end position="341"/>
    </location>
</feature>
<dbReference type="Gene3D" id="1.10.510.10">
    <property type="entry name" value="Transferase(Phosphotransferase) domain 1"/>
    <property type="match status" value="1"/>
</dbReference>
<feature type="region of interest" description="Disordered" evidence="9">
    <location>
        <begin position="130"/>
        <end position="153"/>
    </location>
</feature>
<evidence type="ECO:0000256" key="7">
    <source>
        <dbReference type="ARBA" id="ARBA00047899"/>
    </source>
</evidence>
<evidence type="ECO:0000259" key="10">
    <source>
        <dbReference type="PROSITE" id="PS50011"/>
    </source>
</evidence>
<dbReference type="KEGG" id="lenr:94173354"/>
<dbReference type="AlphaFoldDB" id="A0A836HP21"/>
<name>A0A836HP21_LEIEN</name>
<dbReference type="EC" id="2.7.11.1" evidence="1"/>
<dbReference type="PROSITE" id="PS50011">
    <property type="entry name" value="PROTEIN_KINASE_DOM"/>
    <property type="match status" value="1"/>
</dbReference>
<protein>
    <recommendedName>
        <fullName evidence="1">non-specific serine/threonine protein kinase</fullName>
        <ecNumber evidence="1">2.7.11.1</ecNumber>
    </recommendedName>
</protein>
<evidence type="ECO:0000313" key="12">
    <source>
        <dbReference type="Proteomes" id="UP000674179"/>
    </source>
</evidence>
<evidence type="ECO:0000256" key="6">
    <source>
        <dbReference type="ARBA" id="ARBA00022840"/>
    </source>
</evidence>
<dbReference type="GO" id="GO:0004674">
    <property type="term" value="F:protein serine/threonine kinase activity"/>
    <property type="evidence" value="ECO:0007669"/>
    <property type="project" value="UniProtKB-KW"/>
</dbReference>
<gene>
    <name evidence="11" type="ORF">CUR178_06170</name>
</gene>
<evidence type="ECO:0000256" key="4">
    <source>
        <dbReference type="ARBA" id="ARBA00022741"/>
    </source>
</evidence>
<evidence type="ECO:0000256" key="3">
    <source>
        <dbReference type="ARBA" id="ARBA00022679"/>
    </source>
</evidence>
<keyword evidence="6" id="KW-0067">ATP-binding</keyword>
<evidence type="ECO:0000256" key="1">
    <source>
        <dbReference type="ARBA" id="ARBA00012513"/>
    </source>
</evidence>
<dbReference type="GO" id="GO:0005524">
    <property type="term" value="F:ATP binding"/>
    <property type="evidence" value="ECO:0007669"/>
    <property type="project" value="UniProtKB-KW"/>
</dbReference>
<dbReference type="PANTHER" id="PTHR24343:SF558">
    <property type="entry name" value="PROTEIN KINASE DOMAIN-CONTAINING PROTEIN"/>
    <property type="match status" value="1"/>
</dbReference>
<keyword evidence="5" id="KW-0418">Kinase</keyword>
<reference evidence="11 12" key="1">
    <citation type="submission" date="2021-02" db="EMBL/GenBank/DDBJ databases">
        <title>Leishmania (Mundinia) enrietti genome sequencing and assembly.</title>
        <authorList>
            <person name="Almutairi H."/>
            <person name="Gatherer D."/>
        </authorList>
    </citation>
    <scope>NUCLEOTIDE SEQUENCE [LARGE SCALE GENOMIC DNA]</scope>
    <source>
        <strain evidence="11">CUR178</strain>
    </source>
</reference>
<dbReference type="OrthoDB" id="289250at2759"/>
<dbReference type="SUPFAM" id="SSF56112">
    <property type="entry name" value="Protein kinase-like (PK-like)"/>
    <property type="match status" value="1"/>
</dbReference>
<dbReference type="Pfam" id="PF00069">
    <property type="entry name" value="Pkinase"/>
    <property type="match status" value="1"/>
</dbReference>
<accession>A0A836HP21</accession>
<keyword evidence="3" id="KW-0808">Transferase</keyword>
<proteinExistence type="predicted"/>
<dbReference type="EMBL" id="JAFHKP010000021">
    <property type="protein sequence ID" value="KAG5480118.1"/>
    <property type="molecule type" value="Genomic_DNA"/>
</dbReference>
<keyword evidence="4" id="KW-0547">Nucleotide-binding</keyword>
<keyword evidence="12" id="KW-1185">Reference proteome</keyword>
<dbReference type="InterPro" id="IPR011009">
    <property type="entry name" value="Kinase-like_dom_sf"/>
</dbReference>
<comment type="catalytic activity">
    <reaction evidence="7">
        <text>L-threonyl-[protein] + ATP = O-phospho-L-threonyl-[protein] + ADP + H(+)</text>
        <dbReference type="Rhea" id="RHEA:46608"/>
        <dbReference type="Rhea" id="RHEA-COMP:11060"/>
        <dbReference type="Rhea" id="RHEA-COMP:11605"/>
        <dbReference type="ChEBI" id="CHEBI:15378"/>
        <dbReference type="ChEBI" id="CHEBI:30013"/>
        <dbReference type="ChEBI" id="CHEBI:30616"/>
        <dbReference type="ChEBI" id="CHEBI:61977"/>
        <dbReference type="ChEBI" id="CHEBI:456216"/>
        <dbReference type="EC" id="2.7.11.1"/>
    </reaction>
</comment>
<evidence type="ECO:0000256" key="8">
    <source>
        <dbReference type="ARBA" id="ARBA00048679"/>
    </source>
</evidence>
<evidence type="ECO:0000256" key="9">
    <source>
        <dbReference type="SAM" id="MobiDB-lite"/>
    </source>
</evidence>
<keyword evidence="2" id="KW-0723">Serine/threonine-protein kinase</keyword>
<dbReference type="PANTHER" id="PTHR24343">
    <property type="entry name" value="SERINE/THREONINE KINASE"/>
    <property type="match status" value="1"/>
</dbReference>
<organism evidence="11 12">
    <name type="scientific">Leishmania enriettii</name>
    <dbReference type="NCBI Taxonomy" id="5663"/>
    <lineage>
        <taxon>Eukaryota</taxon>
        <taxon>Discoba</taxon>
        <taxon>Euglenozoa</taxon>
        <taxon>Kinetoplastea</taxon>
        <taxon>Metakinetoplastina</taxon>
        <taxon>Trypanosomatida</taxon>
        <taxon>Trypanosomatidae</taxon>
        <taxon>Leishmaniinae</taxon>
        <taxon>Leishmania</taxon>
    </lineage>
</organism>
<dbReference type="Proteomes" id="UP000674179">
    <property type="component" value="Chromosome 21"/>
</dbReference>
<feature type="region of interest" description="Disordered" evidence="9">
    <location>
        <begin position="208"/>
        <end position="232"/>
    </location>
</feature>
<dbReference type="Gene3D" id="3.30.200.20">
    <property type="entry name" value="Phosphorylase Kinase, domain 1"/>
    <property type="match status" value="1"/>
</dbReference>
<dbReference type="RefSeq" id="XP_067693265.1">
    <property type="nucleotide sequence ID" value="XM_067837844.1"/>
</dbReference>
<evidence type="ECO:0000313" key="11">
    <source>
        <dbReference type="EMBL" id="KAG5480118.1"/>
    </source>
</evidence>
<sequence length="345" mass="37973">MLEPRADEAAIPAASHHIPPPLNGYVFIEHRRSALSHDTFLARDVRLQQHPQQQDDDRAKVIIRVYALAYLRRDEECRFALEREFLASRLAVHPHLLPLSAPFASQTDLFVVEKYCAGGDLYELMVSASEEGPNAPRTGEVESEARPRGSSGLPSSVVKRFMRELLSAVQYLHRTCGLVHRNIKLETIFLDEEQRLRLGSFGLCAAQPPPSSCTGNGEEASDGPRGTASSSPAPLRLCCGSKHYAAPELLQGHPYQGEGVDAWACGVVLFALLTGCFPFDSDKGDDALFRLLCGDVEAHLAQHPAMAAIEDPQARDLVRNLLRASPNTRYTVSEALEHPYLEQAT</sequence>
<dbReference type="GeneID" id="94173354"/>